<evidence type="ECO:0000313" key="9">
    <source>
        <dbReference type="Proteomes" id="UP000235145"/>
    </source>
</evidence>
<organism evidence="8 9">
    <name type="scientific">Lactuca sativa</name>
    <name type="common">Garden lettuce</name>
    <dbReference type="NCBI Taxonomy" id="4236"/>
    <lineage>
        <taxon>Eukaryota</taxon>
        <taxon>Viridiplantae</taxon>
        <taxon>Streptophyta</taxon>
        <taxon>Embryophyta</taxon>
        <taxon>Tracheophyta</taxon>
        <taxon>Spermatophyta</taxon>
        <taxon>Magnoliopsida</taxon>
        <taxon>eudicotyledons</taxon>
        <taxon>Gunneridae</taxon>
        <taxon>Pentapetalae</taxon>
        <taxon>asterids</taxon>
        <taxon>campanulids</taxon>
        <taxon>Asterales</taxon>
        <taxon>Asteraceae</taxon>
        <taxon>Cichorioideae</taxon>
        <taxon>Cichorieae</taxon>
        <taxon>Lactucinae</taxon>
        <taxon>Lactuca</taxon>
    </lineage>
</organism>
<evidence type="ECO:0000256" key="5">
    <source>
        <dbReference type="SAM" id="Phobius"/>
    </source>
</evidence>
<keyword evidence="2 4" id="KW-0863">Zinc-finger</keyword>
<reference evidence="8 9" key="1">
    <citation type="journal article" date="2017" name="Nat. Commun.">
        <title>Genome assembly with in vitro proximity ligation data and whole-genome triplication in lettuce.</title>
        <authorList>
            <person name="Reyes-Chin-Wo S."/>
            <person name="Wang Z."/>
            <person name="Yang X."/>
            <person name="Kozik A."/>
            <person name="Arikit S."/>
            <person name="Song C."/>
            <person name="Xia L."/>
            <person name="Froenicke L."/>
            <person name="Lavelle D.O."/>
            <person name="Truco M.J."/>
            <person name="Xia R."/>
            <person name="Zhu S."/>
            <person name="Xu C."/>
            <person name="Xu H."/>
            <person name="Xu X."/>
            <person name="Cox K."/>
            <person name="Korf I."/>
            <person name="Meyers B.C."/>
            <person name="Michelmore R.W."/>
        </authorList>
    </citation>
    <scope>NUCLEOTIDE SEQUENCE [LARGE SCALE GENOMIC DNA]</scope>
    <source>
        <strain evidence="9">cv. Salinas</strain>
        <tissue evidence="8">Seedlings</tissue>
    </source>
</reference>
<evidence type="ECO:0000256" key="1">
    <source>
        <dbReference type="ARBA" id="ARBA00022723"/>
    </source>
</evidence>
<feature type="transmembrane region" description="Helical" evidence="5">
    <location>
        <begin position="114"/>
        <end position="132"/>
    </location>
</feature>
<feature type="domain" description="GRF-type" evidence="7">
    <location>
        <begin position="9"/>
        <end position="49"/>
    </location>
</feature>
<evidence type="ECO:0000259" key="7">
    <source>
        <dbReference type="PROSITE" id="PS51999"/>
    </source>
</evidence>
<evidence type="ECO:0000256" key="3">
    <source>
        <dbReference type="ARBA" id="ARBA00022833"/>
    </source>
</evidence>
<dbReference type="AlphaFoldDB" id="A0A9R1WXI2"/>
<keyword evidence="9" id="KW-1185">Reference proteome</keyword>
<protein>
    <recommendedName>
        <fullName evidence="7">GRF-type domain-containing protein</fullName>
    </recommendedName>
</protein>
<evidence type="ECO:0000256" key="2">
    <source>
        <dbReference type="ARBA" id="ARBA00022771"/>
    </source>
</evidence>
<proteinExistence type="predicted"/>
<feature type="chain" id="PRO_5040504192" description="GRF-type domain-containing protein" evidence="6">
    <location>
        <begin position="20"/>
        <end position="147"/>
    </location>
</feature>
<sequence length="147" mass="17002">MNKLTIVLCFCGKMAIVCTSWTDKNPSRRFWGCPTEGSKCRFIGWYDGPMCDCAKAIIPGLLRTIKKLKAQTTRLKIYLLCSWIFFVYVLFYKLGIVTPKIGSGLDASKRTKKFTFRGLNLFGWFWSFRVSFLKNNIVEFVPKKLLD</sequence>
<keyword evidence="3" id="KW-0862">Zinc</keyword>
<dbReference type="PANTHER" id="PTHR33248">
    <property type="entry name" value="ZINC ION-BINDING PROTEIN"/>
    <property type="match status" value="1"/>
</dbReference>
<keyword evidence="6" id="KW-0732">Signal</keyword>
<accession>A0A9R1WXI2</accession>
<keyword evidence="5" id="KW-1133">Transmembrane helix</keyword>
<dbReference type="InterPro" id="IPR010666">
    <property type="entry name" value="Znf_GRF"/>
</dbReference>
<feature type="transmembrane region" description="Helical" evidence="5">
    <location>
        <begin position="77"/>
        <end position="94"/>
    </location>
</feature>
<comment type="caution">
    <text evidence="8">The sequence shown here is derived from an EMBL/GenBank/DDBJ whole genome shotgun (WGS) entry which is preliminary data.</text>
</comment>
<name>A0A9R1WXI2_LACSA</name>
<gene>
    <name evidence="8" type="ORF">LSAT_V11C800424060</name>
</gene>
<dbReference type="Proteomes" id="UP000235145">
    <property type="component" value="Unassembled WGS sequence"/>
</dbReference>
<keyword evidence="5" id="KW-0812">Transmembrane</keyword>
<keyword evidence="1" id="KW-0479">Metal-binding</keyword>
<dbReference type="PROSITE" id="PS51999">
    <property type="entry name" value="ZF_GRF"/>
    <property type="match status" value="1"/>
</dbReference>
<keyword evidence="5" id="KW-0472">Membrane</keyword>
<evidence type="ECO:0000256" key="4">
    <source>
        <dbReference type="PROSITE-ProRule" id="PRU01343"/>
    </source>
</evidence>
<dbReference type="EMBL" id="NBSK02000008">
    <property type="protein sequence ID" value="KAJ0192745.1"/>
    <property type="molecule type" value="Genomic_DNA"/>
</dbReference>
<evidence type="ECO:0000313" key="8">
    <source>
        <dbReference type="EMBL" id="KAJ0192745.1"/>
    </source>
</evidence>
<evidence type="ECO:0000256" key="6">
    <source>
        <dbReference type="SAM" id="SignalP"/>
    </source>
</evidence>
<dbReference type="GO" id="GO:0008270">
    <property type="term" value="F:zinc ion binding"/>
    <property type="evidence" value="ECO:0007669"/>
    <property type="project" value="UniProtKB-KW"/>
</dbReference>
<feature type="signal peptide" evidence="6">
    <location>
        <begin position="1"/>
        <end position="19"/>
    </location>
</feature>